<reference evidence="7" key="1">
    <citation type="submission" date="2025-08" db="UniProtKB">
        <authorList>
            <consortium name="RefSeq"/>
        </authorList>
    </citation>
    <scope>IDENTIFICATION</scope>
</reference>
<comment type="similarity">
    <text evidence="1">Belongs to the DNA mismatch repair MutL/HexB family.</text>
</comment>
<dbReference type="Gene3D" id="3.30.1540.20">
    <property type="entry name" value="MutL, C-terminal domain, dimerisation subdomain"/>
    <property type="match status" value="1"/>
</dbReference>
<feature type="region of interest" description="Disordered" evidence="3">
    <location>
        <begin position="495"/>
        <end position="530"/>
    </location>
</feature>
<keyword evidence="7" id="KW-0378">Hydrolase</keyword>
<evidence type="ECO:0000259" key="4">
    <source>
        <dbReference type="SMART" id="SM00853"/>
    </source>
</evidence>
<dbReference type="Proteomes" id="UP001652628">
    <property type="component" value="Chromosome 2R"/>
</dbReference>
<dbReference type="SUPFAM" id="SSF55874">
    <property type="entry name" value="ATPase domain of HSP90 chaperone/DNA topoisomerase II/histidine kinase"/>
    <property type="match status" value="1"/>
</dbReference>
<dbReference type="NCBIfam" id="TIGR00585">
    <property type="entry name" value="mutl"/>
    <property type="match status" value="1"/>
</dbReference>
<dbReference type="InterPro" id="IPR014790">
    <property type="entry name" value="MutL_C"/>
</dbReference>
<evidence type="ECO:0000313" key="7">
    <source>
        <dbReference type="RefSeq" id="XP_016941001.3"/>
    </source>
</evidence>
<evidence type="ECO:0000256" key="2">
    <source>
        <dbReference type="ARBA" id="ARBA00022763"/>
    </source>
</evidence>
<dbReference type="Pfam" id="PF08676">
    <property type="entry name" value="MutL_C"/>
    <property type="match status" value="1"/>
</dbReference>
<dbReference type="RefSeq" id="XP_016941001.3">
    <property type="nucleotide sequence ID" value="XM_017085512.4"/>
</dbReference>
<dbReference type="InterPro" id="IPR036890">
    <property type="entry name" value="HATPase_C_sf"/>
</dbReference>
<dbReference type="AlphaFoldDB" id="A0AB39ZSD6"/>
<dbReference type="CDD" id="cd16926">
    <property type="entry name" value="HATPase_MutL-MLH-PMS-like"/>
    <property type="match status" value="1"/>
</dbReference>
<dbReference type="GO" id="GO:0006298">
    <property type="term" value="P:mismatch repair"/>
    <property type="evidence" value="ECO:0007669"/>
    <property type="project" value="InterPro"/>
</dbReference>
<feature type="region of interest" description="Disordered" evidence="3">
    <location>
        <begin position="585"/>
        <end position="613"/>
    </location>
</feature>
<dbReference type="PANTHER" id="PTHR10073">
    <property type="entry name" value="DNA MISMATCH REPAIR PROTEIN MLH, PMS, MUTL"/>
    <property type="match status" value="1"/>
</dbReference>
<keyword evidence="6" id="KW-1185">Reference proteome</keyword>
<gene>
    <name evidence="7" type="primary">Pms2</name>
</gene>
<dbReference type="GO" id="GO:0140664">
    <property type="term" value="F:ATP-dependent DNA damage sensor activity"/>
    <property type="evidence" value="ECO:0007669"/>
    <property type="project" value="InterPro"/>
</dbReference>
<dbReference type="Gene3D" id="3.30.230.10">
    <property type="match status" value="1"/>
</dbReference>
<dbReference type="Pfam" id="PF13589">
    <property type="entry name" value="HATPase_c_3"/>
    <property type="match status" value="1"/>
</dbReference>
<keyword evidence="2" id="KW-0227">DNA damage</keyword>
<evidence type="ECO:0000313" key="6">
    <source>
        <dbReference type="Proteomes" id="UP001652628"/>
    </source>
</evidence>
<dbReference type="InterPro" id="IPR020568">
    <property type="entry name" value="Ribosomal_Su5_D2-typ_SF"/>
</dbReference>
<dbReference type="InterPro" id="IPR002099">
    <property type="entry name" value="MutL/Mlh/PMS"/>
</dbReference>
<name>A0AB39ZSD6_DROSZ</name>
<dbReference type="InterPro" id="IPR014762">
    <property type="entry name" value="DNA_mismatch_repair_CS"/>
</dbReference>
<keyword evidence="7" id="KW-0255">Endonuclease</keyword>
<organism evidence="6 7">
    <name type="scientific">Drosophila suzukii</name>
    <name type="common">Spotted-wing drosophila fruit fly</name>
    <dbReference type="NCBI Taxonomy" id="28584"/>
    <lineage>
        <taxon>Eukaryota</taxon>
        <taxon>Metazoa</taxon>
        <taxon>Ecdysozoa</taxon>
        <taxon>Arthropoda</taxon>
        <taxon>Hexapoda</taxon>
        <taxon>Insecta</taxon>
        <taxon>Pterygota</taxon>
        <taxon>Neoptera</taxon>
        <taxon>Endopterygota</taxon>
        <taxon>Diptera</taxon>
        <taxon>Brachycera</taxon>
        <taxon>Muscomorpha</taxon>
        <taxon>Ephydroidea</taxon>
        <taxon>Drosophilidae</taxon>
        <taxon>Drosophila</taxon>
        <taxon>Sophophora</taxon>
    </lineage>
</organism>
<feature type="compositionally biased region" description="Basic and acidic residues" evidence="3">
    <location>
        <begin position="500"/>
        <end position="510"/>
    </location>
</feature>
<feature type="domain" description="MutL C-terminal dimerisation" evidence="4">
    <location>
        <begin position="703"/>
        <end position="848"/>
    </location>
</feature>
<dbReference type="InterPro" id="IPR038973">
    <property type="entry name" value="MutL/Mlh/Pms-like"/>
</dbReference>
<evidence type="ECO:0000256" key="3">
    <source>
        <dbReference type="SAM" id="MobiDB-lite"/>
    </source>
</evidence>
<dbReference type="PROSITE" id="PS00058">
    <property type="entry name" value="DNA_MISMATCH_REPAIR_1"/>
    <property type="match status" value="1"/>
</dbReference>
<proteinExistence type="inferred from homology"/>
<dbReference type="Pfam" id="PF01119">
    <property type="entry name" value="DNA_mis_repair"/>
    <property type="match status" value="1"/>
</dbReference>
<dbReference type="InterPro" id="IPR013507">
    <property type="entry name" value="DNA_mismatch_S5_2-like"/>
</dbReference>
<dbReference type="PANTHER" id="PTHR10073:SF52">
    <property type="entry name" value="MISMATCH REPAIR ENDONUCLEASE PMS2"/>
    <property type="match status" value="1"/>
</dbReference>
<dbReference type="CDD" id="cd03484">
    <property type="entry name" value="MutL_Trans_hPMS_2_like"/>
    <property type="match status" value="1"/>
</dbReference>
<keyword evidence="7" id="KW-0540">Nuclease</keyword>
<dbReference type="GO" id="GO:0004519">
    <property type="term" value="F:endonuclease activity"/>
    <property type="evidence" value="ECO:0007669"/>
    <property type="project" value="UniProtKB-KW"/>
</dbReference>
<dbReference type="InterPro" id="IPR042121">
    <property type="entry name" value="MutL_C_regsub"/>
</dbReference>
<evidence type="ECO:0000259" key="5">
    <source>
        <dbReference type="SMART" id="SM01340"/>
    </source>
</evidence>
<dbReference type="SMART" id="SM00853">
    <property type="entry name" value="MutL_C"/>
    <property type="match status" value="1"/>
</dbReference>
<dbReference type="InterPro" id="IPR037198">
    <property type="entry name" value="MutL_C_sf"/>
</dbReference>
<accession>A0AB39ZSD6</accession>
<dbReference type="SUPFAM" id="SSF54211">
    <property type="entry name" value="Ribosomal protein S5 domain 2-like"/>
    <property type="match status" value="1"/>
</dbReference>
<dbReference type="GO" id="GO:0016887">
    <property type="term" value="F:ATP hydrolysis activity"/>
    <property type="evidence" value="ECO:0007669"/>
    <property type="project" value="InterPro"/>
</dbReference>
<dbReference type="SUPFAM" id="SSF118116">
    <property type="entry name" value="DNA mismatch repair protein MutL"/>
    <property type="match status" value="1"/>
</dbReference>
<feature type="domain" description="DNA mismatch repair protein S5" evidence="5">
    <location>
        <begin position="239"/>
        <end position="396"/>
    </location>
</feature>
<feature type="region of interest" description="Disordered" evidence="3">
    <location>
        <begin position="1"/>
        <end position="21"/>
    </location>
</feature>
<dbReference type="GO" id="GO:0005524">
    <property type="term" value="F:ATP binding"/>
    <property type="evidence" value="ECO:0007669"/>
    <property type="project" value="InterPro"/>
</dbReference>
<dbReference type="GO" id="GO:0032389">
    <property type="term" value="C:MutLalpha complex"/>
    <property type="evidence" value="ECO:0007669"/>
    <property type="project" value="TreeGrafter"/>
</dbReference>
<dbReference type="Gene3D" id="3.30.565.10">
    <property type="entry name" value="Histidine kinase-like ATPase, C-terminal domain"/>
    <property type="match status" value="1"/>
</dbReference>
<sequence>MIESEPNADKEDEAEVPPPTTAISGHIQAIGKDTVHKICSGQVVLSLAVAVKELVENSIDAGATLVEIKLKDQGLQGVEVSDNGSGVEEANLEGMTAKYHTSKIREFVDLLGVETFGFRGEALSSLCALSDMVIQTRHKSTEVGIKVELDHEGRIKKRSPCARGVGTTVTLSNLFSTLPVRRRDFTRNIKKEFTKMCQILQAYCLVTKGVRILCSNQTPKGAKTVVLQTHGNQEVMANISAIFGARQAADLVPLKSPFGQGQLSEAGLRADLESSVDAADTTCPQISAEDVERLNQADFLLEGFISSCRHGAGRSSRDRQFFFVNSRPCDPKNIAKVMNEVYHRYNGQQQPFIYLNIVTARSDVDVNLTPDKRQLLINNERILLLALKKSLLDTFGQTPATFQMQNTTILSMLEPKIKMEVTEYPEETIKKEISEETPDDDVPISSSQRFMDVLTQWRRTGDTKGTAPSVPVKRRCSETEELATRSLKMQKIHTFLSQDSPKEQNSKCESESEGASDNEKTKENKEKGNLDNSFLNLKELAKESEAYDLLMQPARVPRIDCKVLTPVKSRLSIVELKIDTKALPKKESPTDIAPDPPSSSQLTEETDMASDDDDHIELPARIEFDEEVEEGPPANFSSGELSTTLEEIASSLKAHEQQQRDRRARAKLQRLRFKSEINPNQNNNAEAELQREIGKEDFSRMEIIGQFNLGFIIVKLEDDLFIVDQHATDEKYNFETLQRTTQLEYQRLTVPQNLELTAVNEMVLIDHLPVFEKNGFKFEIDHEAPATKKVRLLGKPHSKRWEFGKEDIDELIFMLQDAPEGTICRPSRVRAMFASRACRKSVMIGTALNRNTTMRRLITQMGEIEQPWNCPHGRPTMRHLINVTMLSGNEEDEEEADPDQTGTE</sequence>
<evidence type="ECO:0000256" key="1">
    <source>
        <dbReference type="ARBA" id="ARBA00006082"/>
    </source>
</evidence>
<dbReference type="GeneID" id="108018099"/>
<feature type="compositionally biased region" description="Acidic residues" evidence="3">
    <location>
        <begin position="604"/>
        <end position="613"/>
    </location>
</feature>
<dbReference type="InterPro" id="IPR014721">
    <property type="entry name" value="Ribsml_uS5_D2-typ_fold_subgr"/>
</dbReference>
<protein>
    <submittedName>
        <fullName evidence="7">Mismatch repair endonuclease PMS2</fullName>
    </submittedName>
</protein>
<feature type="compositionally biased region" description="Basic and acidic residues" evidence="3">
    <location>
        <begin position="517"/>
        <end position="529"/>
    </location>
</feature>
<dbReference type="InterPro" id="IPR042120">
    <property type="entry name" value="MutL_C_dimsub"/>
</dbReference>
<dbReference type="GO" id="GO:0030983">
    <property type="term" value="F:mismatched DNA binding"/>
    <property type="evidence" value="ECO:0007669"/>
    <property type="project" value="InterPro"/>
</dbReference>
<dbReference type="SMART" id="SM01340">
    <property type="entry name" value="DNA_mis_repair"/>
    <property type="match status" value="1"/>
</dbReference>
<dbReference type="Gene3D" id="3.30.1370.100">
    <property type="entry name" value="MutL, C-terminal domain, regulatory subdomain"/>
    <property type="match status" value="1"/>
</dbReference>